<protein>
    <submittedName>
        <fullName evidence="2">Uncharacterized protein</fullName>
    </submittedName>
</protein>
<reference evidence="2 3" key="1">
    <citation type="submission" date="2021-10" db="EMBL/GenBank/DDBJ databases">
        <title>Streptomyces sp. strain SMC 277, a novel streptomycete isolated from soil.</title>
        <authorList>
            <person name="Chanama M."/>
        </authorList>
    </citation>
    <scope>NUCLEOTIDE SEQUENCE [LARGE SCALE GENOMIC DNA]</scope>
    <source>
        <strain evidence="2 3">SMC 277</strain>
    </source>
</reference>
<dbReference type="RefSeq" id="WP_226728117.1">
    <property type="nucleotide sequence ID" value="NZ_JAJAUY010000060.1"/>
</dbReference>
<comment type="caution">
    <text evidence="2">The sequence shown here is derived from an EMBL/GenBank/DDBJ whole genome shotgun (WGS) entry which is preliminary data.</text>
</comment>
<proteinExistence type="predicted"/>
<name>A0ABS8B8S6_9ACTN</name>
<dbReference type="Proteomes" id="UP001199054">
    <property type="component" value="Unassembled WGS sequence"/>
</dbReference>
<organism evidence="2 3">
    <name type="scientific">Streptomyces antimicrobicus</name>
    <dbReference type="NCBI Taxonomy" id="2883108"/>
    <lineage>
        <taxon>Bacteria</taxon>
        <taxon>Bacillati</taxon>
        <taxon>Actinomycetota</taxon>
        <taxon>Actinomycetes</taxon>
        <taxon>Kitasatosporales</taxon>
        <taxon>Streptomycetaceae</taxon>
        <taxon>Streptomyces</taxon>
    </lineage>
</organism>
<evidence type="ECO:0000313" key="2">
    <source>
        <dbReference type="EMBL" id="MCB5181026.1"/>
    </source>
</evidence>
<gene>
    <name evidence="2" type="ORF">LG632_16750</name>
</gene>
<sequence length="81" mass="8253">MASSSHPSRNGPLAGVLGLVCFVLVVGGACGLLHEWLGPIPFMGFGRYLAPAGYEVVSYVVMISLGFAAGAASEAAGRKEL</sequence>
<keyword evidence="3" id="KW-1185">Reference proteome</keyword>
<keyword evidence="1" id="KW-0812">Transmembrane</keyword>
<keyword evidence="1" id="KW-1133">Transmembrane helix</keyword>
<keyword evidence="1" id="KW-0472">Membrane</keyword>
<accession>A0ABS8B8S6</accession>
<evidence type="ECO:0000256" key="1">
    <source>
        <dbReference type="SAM" id="Phobius"/>
    </source>
</evidence>
<feature type="transmembrane region" description="Helical" evidence="1">
    <location>
        <begin position="12"/>
        <end position="36"/>
    </location>
</feature>
<feature type="transmembrane region" description="Helical" evidence="1">
    <location>
        <begin position="56"/>
        <end position="76"/>
    </location>
</feature>
<dbReference type="EMBL" id="JAJAUY010000060">
    <property type="protein sequence ID" value="MCB5181026.1"/>
    <property type="molecule type" value="Genomic_DNA"/>
</dbReference>
<evidence type="ECO:0000313" key="3">
    <source>
        <dbReference type="Proteomes" id="UP001199054"/>
    </source>
</evidence>